<evidence type="ECO:0000313" key="2">
    <source>
        <dbReference type="Proteomes" id="UP000249748"/>
    </source>
</evidence>
<gene>
    <name evidence="1" type="ORF">BO79DRAFT_243413</name>
</gene>
<dbReference type="Proteomes" id="UP000249748">
    <property type="component" value="Unassembled WGS sequence"/>
</dbReference>
<evidence type="ECO:0000313" key="1">
    <source>
        <dbReference type="EMBL" id="RAK92469.1"/>
    </source>
</evidence>
<reference evidence="1" key="1">
    <citation type="submission" date="2018-02" db="EMBL/GenBank/DDBJ databases">
        <title>The genomes of Aspergillus section Nigri reveals drivers in fungal speciation.</title>
        <authorList>
            <consortium name="DOE Joint Genome Institute"/>
            <person name="Vesth T.C."/>
            <person name="Nybo J."/>
            <person name="Theobald S."/>
            <person name="Brandl J."/>
            <person name="Frisvad J.C."/>
            <person name="Nielsen K.F."/>
            <person name="Lyhne E.K."/>
            <person name="Kogle M.E."/>
            <person name="Kuo A."/>
            <person name="Riley R."/>
            <person name="Clum A."/>
            <person name="Nolan M."/>
            <person name="Lipzen A."/>
            <person name="Salamov A."/>
            <person name="Henrissat B."/>
            <person name="Wiebenga A."/>
            <person name="De vries R.P."/>
            <person name="Grigoriev I.V."/>
            <person name="Mortensen U.H."/>
            <person name="Andersen M.R."/>
            <person name="Baker S.E."/>
        </authorList>
    </citation>
    <scope>NUCLEOTIDE SEQUENCE</scope>
    <source>
        <strain evidence="1">CBS 115574</strain>
    </source>
</reference>
<organism evidence="1 2">
    <name type="scientific">Aspergillus costaricaensis CBS 115574</name>
    <dbReference type="NCBI Taxonomy" id="1448317"/>
    <lineage>
        <taxon>Eukaryota</taxon>
        <taxon>Fungi</taxon>
        <taxon>Dikarya</taxon>
        <taxon>Ascomycota</taxon>
        <taxon>Pezizomycotina</taxon>
        <taxon>Eurotiomycetes</taxon>
        <taxon>Eurotiomycetidae</taxon>
        <taxon>Eurotiales</taxon>
        <taxon>Aspergillaceae</taxon>
        <taxon>Aspergillus</taxon>
        <taxon>Aspergillus subgen. Circumdati</taxon>
    </lineage>
</organism>
<name>A0ACD1IQC2_9EURO</name>
<keyword evidence="1" id="KW-0489">Methyltransferase</keyword>
<dbReference type="EMBL" id="KZ824539">
    <property type="protein sequence ID" value="RAK92469.1"/>
    <property type="molecule type" value="Genomic_DNA"/>
</dbReference>
<accession>A0ACD1IQC2</accession>
<keyword evidence="2" id="KW-1185">Reference proteome</keyword>
<protein>
    <submittedName>
        <fullName evidence="1">Methylated-DNA-protein-cysteine methyltransferase</fullName>
    </submittedName>
</protein>
<keyword evidence="1" id="KW-0808">Transferase</keyword>
<sequence>MALPQTQHQPQEQQQKSITQPSPQPTEMTPVTDIKTKMIKKITTHPTLPSHRRKIYLALLSVPTGRWTTYAALAKHIGTSPRAVGAAMRLNPFAPEVPCHRVLGGNGKLLVGYSGAEGSGGAKKKAKDGVGMKKRMLEEEGVEFTTEGMARGLCFEGFGMVWSWQILGMY</sequence>
<proteinExistence type="predicted"/>